<evidence type="ECO:0000313" key="3">
    <source>
        <dbReference type="Proteomes" id="UP000095552"/>
    </source>
</evidence>
<feature type="transmembrane region" description="Helical" evidence="1">
    <location>
        <begin position="107"/>
        <end position="127"/>
    </location>
</feature>
<dbReference type="PANTHER" id="PTHR32251">
    <property type="entry name" value="3-OXO-5-ALPHA-STEROID 4-DEHYDROGENASE"/>
    <property type="match status" value="1"/>
</dbReference>
<dbReference type="GO" id="GO:0016020">
    <property type="term" value="C:membrane"/>
    <property type="evidence" value="ECO:0007669"/>
    <property type="project" value="TreeGrafter"/>
</dbReference>
<feature type="transmembrane region" description="Helical" evidence="1">
    <location>
        <begin position="58"/>
        <end position="77"/>
    </location>
</feature>
<feature type="transmembrane region" description="Helical" evidence="1">
    <location>
        <begin position="133"/>
        <end position="153"/>
    </location>
</feature>
<dbReference type="EMBL" id="MDGQ01000005">
    <property type="protein sequence ID" value="OEK05389.1"/>
    <property type="molecule type" value="Genomic_DNA"/>
</dbReference>
<name>A0A1E5T205_9BACT</name>
<dbReference type="Gene3D" id="1.20.120.1630">
    <property type="match status" value="1"/>
</dbReference>
<accession>A0A1E5T205</accession>
<feature type="transmembrane region" description="Helical" evidence="1">
    <location>
        <begin position="6"/>
        <end position="25"/>
    </location>
</feature>
<sequence length="255" mass="29484">MTNLVTNILLLGLAYANFWFIVSLLTKRNDIADVAWGMGYVGICVFLFLNGYQSDLSLLVYVLVGLWGGRLSLYIGLRNSKKKEDFRYNQWRNAWGSNFYWRSYLQVYILQVALLMIVSIPIVLTAQSTNAELTFISGLGTVLWVIGFYWQVVGDRQLSKFKKIRTDKEQVLQTGLWKYSRHPNYFGEILMWWGIAAIVLPMPYGWIGLASPMLITYLLLFVSGVPMLERRYAKNEAFQKYKEKTPPVFPKLSIK</sequence>
<dbReference type="RefSeq" id="WP_069836893.1">
    <property type="nucleotide sequence ID" value="NZ_MDGQ01000005.1"/>
</dbReference>
<keyword evidence="1" id="KW-0472">Membrane</keyword>
<dbReference type="OrthoDB" id="9779233at2"/>
<feature type="transmembrane region" description="Helical" evidence="1">
    <location>
        <begin position="210"/>
        <end position="228"/>
    </location>
</feature>
<dbReference type="AlphaFoldDB" id="A0A1E5T205"/>
<dbReference type="Pfam" id="PF06966">
    <property type="entry name" value="DUF1295"/>
    <property type="match status" value="1"/>
</dbReference>
<organism evidence="2 3">
    <name type="scientific">Roseivirga misakiensis</name>
    <dbReference type="NCBI Taxonomy" id="1563681"/>
    <lineage>
        <taxon>Bacteria</taxon>
        <taxon>Pseudomonadati</taxon>
        <taxon>Bacteroidota</taxon>
        <taxon>Cytophagia</taxon>
        <taxon>Cytophagales</taxon>
        <taxon>Roseivirgaceae</taxon>
        <taxon>Roseivirga</taxon>
    </lineage>
</organism>
<keyword evidence="3" id="KW-1185">Reference proteome</keyword>
<evidence type="ECO:0000256" key="1">
    <source>
        <dbReference type="SAM" id="Phobius"/>
    </source>
</evidence>
<protein>
    <submittedName>
        <fullName evidence="2">Uncharacterized protein</fullName>
    </submittedName>
</protein>
<dbReference type="Proteomes" id="UP000095552">
    <property type="component" value="Unassembled WGS sequence"/>
</dbReference>
<keyword evidence="1" id="KW-0812">Transmembrane</keyword>
<dbReference type="STRING" id="1563681.BFP71_18535"/>
<proteinExistence type="predicted"/>
<feature type="transmembrane region" description="Helical" evidence="1">
    <location>
        <begin position="185"/>
        <end position="204"/>
    </location>
</feature>
<dbReference type="InterPro" id="IPR010721">
    <property type="entry name" value="UstE-like"/>
</dbReference>
<keyword evidence="1" id="KW-1133">Transmembrane helix</keyword>
<evidence type="ECO:0000313" key="2">
    <source>
        <dbReference type="EMBL" id="OEK05389.1"/>
    </source>
</evidence>
<reference evidence="2 3" key="1">
    <citation type="submission" date="2016-08" db="EMBL/GenBank/DDBJ databases">
        <title>Draft genome of Fabibacter sp. strain SK-8.</title>
        <authorList>
            <person name="Wong S.-K."/>
            <person name="Hamasaki K."/>
            <person name="Yoshizawa S."/>
        </authorList>
    </citation>
    <scope>NUCLEOTIDE SEQUENCE [LARGE SCALE GENOMIC DNA]</scope>
    <source>
        <strain evidence="2 3">SK-8</strain>
    </source>
</reference>
<gene>
    <name evidence="2" type="ORF">BFP71_18535</name>
</gene>
<comment type="caution">
    <text evidence="2">The sequence shown here is derived from an EMBL/GenBank/DDBJ whole genome shotgun (WGS) entry which is preliminary data.</text>
</comment>
<dbReference type="PROSITE" id="PS50244">
    <property type="entry name" value="S5A_REDUCTASE"/>
    <property type="match status" value="1"/>
</dbReference>
<feature type="transmembrane region" description="Helical" evidence="1">
    <location>
        <begin position="34"/>
        <end position="52"/>
    </location>
</feature>
<dbReference type="PANTHER" id="PTHR32251:SF17">
    <property type="entry name" value="STEROID 5-ALPHA REDUCTASE C-TERMINAL DOMAIN-CONTAINING PROTEIN"/>
    <property type="match status" value="1"/>
</dbReference>